<dbReference type="AlphaFoldDB" id="A0A445C802"/>
<dbReference type="FunFam" id="3.40.1180.10:FF:000001">
    <property type="entry name" value="(2E,6E)-farnesyl-diphosphate-specific ditrans,polycis-undecaprenyl-diphosphate synthase"/>
    <property type="match status" value="1"/>
</dbReference>
<dbReference type="SUPFAM" id="SSF64005">
    <property type="entry name" value="Undecaprenyl diphosphate synthase"/>
    <property type="match status" value="1"/>
</dbReference>
<reference evidence="7 8" key="1">
    <citation type="submission" date="2019-01" db="EMBL/GenBank/DDBJ databases">
        <title>Sequencing of cultivated peanut Arachis hypogaea provides insights into genome evolution and oil improvement.</title>
        <authorList>
            <person name="Chen X."/>
        </authorList>
    </citation>
    <scope>NUCLEOTIDE SEQUENCE [LARGE SCALE GENOMIC DNA]</scope>
    <source>
        <strain evidence="8">cv. Fuhuasheng</strain>
        <tissue evidence="7">Leaves</tissue>
    </source>
</reference>
<sequence>MFSLRLPIPIENTLITPPPKSNNNNTYNSSLCAHSYSSYSHSQTNRFLTVRNVALQKNGNSVGDSKDTMMQPFPEELNAEPLPRHVAVIMDGNGRWAKMRNLMPSAGHQAGAEALKEMVRLCASWGIKVLTVFAFSTDNWVRPKVEVDFLMSLFEKTINSEIDVFIREGIRISVIGDASKLPSSLIRMIKYAEESTKENSRLQLIVAVSYSGKYDVVQACRSVAKKVKDGILDLEEINEGIIEQELETNCTEFPNPDLLIRTSGELRVSNFLLWQLAYTELYFDGALWPDFGKEEFVEALSSFQQRKRRFGGR</sequence>
<protein>
    <recommendedName>
        <fullName evidence="6">Alkyl transferase</fullName>
        <ecNumber evidence="6">2.5.1.-</ecNumber>
    </recommendedName>
</protein>
<name>A0A445C802_ARAHY</name>
<evidence type="ECO:0000256" key="6">
    <source>
        <dbReference type="RuleBase" id="RU363018"/>
    </source>
</evidence>
<dbReference type="GO" id="GO:0016094">
    <property type="term" value="P:polyprenol biosynthetic process"/>
    <property type="evidence" value="ECO:0007669"/>
    <property type="project" value="TreeGrafter"/>
</dbReference>
<dbReference type="Gramene" id="arahy.Tifrunner.gnm2.ann2.Ah07g185500.1">
    <property type="protein sequence ID" value="arahy.Tifrunner.gnm2.ann2.Ah07g185500.1-CDS"/>
    <property type="gene ID" value="arahy.Tifrunner.gnm2.ann2.Ah07g185500"/>
</dbReference>
<evidence type="ECO:0000313" key="8">
    <source>
        <dbReference type="Proteomes" id="UP000289738"/>
    </source>
</evidence>
<dbReference type="Gene3D" id="3.40.1180.10">
    <property type="entry name" value="Decaprenyl diphosphate synthase-like"/>
    <property type="match status" value="1"/>
</dbReference>
<comment type="caution">
    <text evidence="7">The sequence shown here is derived from an EMBL/GenBank/DDBJ whole genome shotgun (WGS) entry which is preliminary data.</text>
</comment>
<dbReference type="SMR" id="A0A445C802"/>
<dbReference type="EMBL" id="SDMP01000007">
    <property type="protein sequence ID" value="RYR46981.1"/>
    <property type="molecule type" value="Genomic_DNA"/>
</dbReference>
<organism evidence="7 8">
    <name type="scientific">Arachis hypogaea</name>
    <name type="common">Peanut</name>
    <dbReference type="NCBI Taxonomy" id="3818"/>
    <lineage>
        <taxon>Eukaryota</taxon>
        <taxon>Viridiplantae</taxon>
        <taxon>Streptophyta</taxon>
        <taxon>Embryophyta</taxon>
        <taxon>Tracheophyta</taxon>
        <taxon>Spermatophyta</taxon>
        <taxon>Magnoliopsida</taxon>
        <taxon>eudicotyledons</taxon>
        <taxon>Gunneridae</taxon>
        <taxon>Pentapetalae</taxon>
        <taxon>rosids</taxon>
        <taxon>fabids</taxon>
        <taxon>Fabales</taxon>
        <taxon>Fabaceae</taxon>
        <taxon>Papilionoideae</taxon>
        <taxon>50 kb inversion clade</taxon>
        <taxon>dalbergioids sensu lato</taxon>
        <taxon>Dalbergieae</taxon>
        <taxon>Pterocarpus clade</taxon>
        <taxon>Arachis</taxon>
    </lineage>
</organism>
<gene>
    <name evidence="7" type="ORF">Ahy_A07g032877</name>
</gene>
<keyword evidence="5 6" id="KW-0808">Transferase</keyword>
<proteinExistence type="inferred from homology"/>
<dbReference type="PANTHER" id="PTHR10291:SF0">
    <property type="entry name" value="DEHYDRODOLICHYL DIPHOSPHATE SYNTHASE 2"/>
    <property type="match status" value="1"/>
</dbReference>
<comment type="similarity">
    <text evidence="4 6">Belongs to the UPP synthase family.</text>
</comment>
<dbReference type="NCBIfam" id="TIGR00055">
    <property type="entry name" value="uppS"/>
    <property type="match status" value="1"/>
</dbReference>
<evidence type="ECO:0000256" key="5">
    <source>
        <dbReference type="ARBA" id="ARBA00022679"/>
    </source>
</evidence>
<dbReference type="HAMAP" id="MF_01139">
    <property type="entry name" value="ISPT"/>
    <property type="match status" value="1"/>
</dbReference>
<comment type="function">
    <text evidence="2">Catalyzes cis-prenyl chain elongation to produce the polyprenyl backbone of dolichol, a glycosyl carrier-lipid required for the biosynthesis of several classes of glycoprotein.</text>
</comment>
<dbReference type="GO" id="GO:0045547">
    <property type="term" value="F:ditrans,polycis-polyprenyl diphosphate synthase [(2E,6E)-farnesyl diphosphate specific] activity"/>
    <property type="evidence" value="ECO:0007669"/>
    <property type="project" value="TreeGrafter"/>
</dbReference>
<dbReference type="EC" id="2.5.1.-" evidence="6"/>
<dbReference type="GO" id="GO:0009570">
    <property type="term" value="C:chloroplast stroma"/>
    <property type="evidence" value="ECO:0007669"/>
    <property type="project" value="TreeGrafter"/>
</dbReference>
<dbReference type="PROSITE" id="PS01066">
    <property type="entry name" value="UPP_SYNTHASE"/>
    <property type="match status" value="1"/>
</dbReference>
<comment type="cofactor">
    <cofactor evidence="1">
        <name>Mg(2+)</name>
        <dbReference type="ChEBI" id="CHEBI:18420"/>
    </cofactor>
</comment>
<dbReference type="PANTHER" id="PTHR10291">
    <property type="entry name" value="DEHYDRODOLICHYL DIPHOSPHATE SYNTHASE FAMILY MEMBER"/>
    <property type="match status" value="1"/>
</dbReference>
<evidence type="ECO:0000256" key="4">
    <source>
        <dbReference type="ARBA" id="ARBA00005432"/>
    </source>
</evidence>
<dbReference type="Pfam" id="PF01255">
    <property type="entry name" value="Prenyltransf"/>
    <property type="match status" value="1"/>
</dbReference>
<dbReference type="Proteomes" id="UP000289738">
    <property type="component" value="Chromosome A07"/>
</dbReference>
<evidence type="ECO:0000313" key="7">
    <source>
        <dbReference type="EMBL" id="RYR46981.1"/>
    </source>
</evidence>
<dbReference type="GO" id="GO:0009409">
    <property type="term" value="P:response to cold"/>
    <property type="evidence" value="ECO:0007669"/>
    <property type="project" value="TreeGrafter"/>
</dbReference>
<dbReference type="GO" id="GO:0009668">
    <property type="term" value="P:plastid membrane organization"/>
    <property type="evidence" value="ECO:0007669"/>
    <property type="project" value="TreeGrafter"/>
</dbReference>
<accession>A0A445C802</accession>
<keyword evidence="8" id="KW-1185">Reference proteome</keyword>
<dbReference type="InterPro" id="IPR036424">
    <property type="entry name" value="UPP_synth-like_sf"/>
</dbReference>
<dbReference type="InterPro" id="IPR018520">
    <property type="entry name" value="UPP_synth-like_CS"/>
</dbReference>
<evidence type="ECO:0000256" key="3">
    <source>
        <dbReference type="ARBA" id="ARBA00004922"/>
    </source>
</evidence>
<comment type="pathway">
    <text evidence="3">Protein modification; protein glycosylation.</text>
</comment>
<evidence type="ECO:0000256" key="2">
    <source>
        <dbReference type="ARBA" id="ARBA00002674"/>
    </source>
</evidence>
<evidence type="ECO:0000256" key="1">
    <source>
        <dbReference type="ARBA" id="ARBA00001946"/>
    </source>
</evidence>
<dbReference type="InterPro" id="IPR001441">
    <property type="entry name" value="UPP_synth-like"/>
</dbReference>
<dbReference type="CDD" id="cd00475">
    <property type="entry name" value="Cis_IPPS"/>
    <property type="match status" value="1"/>
</dbReference>